<dbReference type="InParanoid" id="I7MFU9"/>
<dbReference type="AlphaFoldDB" id="I7MFU9"/>
<protein>
    <submittedName>
        <fullName evidence="5">Scavenger mRNA decapping enzyme carboxy-term-binding protein</fullName>
    </submittedName>
</protein>
<keyword evidence="6" id="KW-1185">Reference proteome</keyword>
<dbReference type="Pfam" id="PF01230">
    <property type="entry name" value="HIT"/>
    <property type="match status" value="1"/>
</dbReference>
<dbReference type="SUPFAM" id="SSF54197">
    <property type="entry name" value="HIT-like"/>
    <property type="match status" value="1"/>
</dbReference>
<dbReference type="EMBL" id="GG662447">
    <property type="protein sequence ID" value="EAR84321.2"/>
    <property type="molecule type" value="Genomic_DNA"/>
</dbReference>
<dbReference type="InterPro" id="IPR019808">
    <property type="entry name" value="Histidine_triad_CS"/>
</dbReference>
<dbReference type="PROSITE" id="PS51084">
    <property type="entry name" value="HIT_2"/>
    <property type="match status" value="1"/>
</dbReference>
<feature type="active site" description="Tele-AMP-histidine intermediate" evidence="1">
    <location>
        <position position="105"/>
    </location>
</feature>
<dbReference type="FunFam" id="3.30.428.10:FF:000005">
    <property type="entry name" value="Histidine triad nucleotide-binding protein 1"/>
    <property type="match status" value="1"/>
</dbReference>
<dbReference type="GeneID" id="7845572"/>
<dbReference type="CDD" id="cd01276">
    <property type="entry name" value="PKCI_related"/>
    <property type="match status" value="1"/>
</dbReference>
<dbReference type="STRING" id="312017.I7MFU9"/>
<proteinExistence type="predicted"/>
<reference evidence="6" key="1">
    <citation type="journal article" date="2006" name="PLoS Biol.">
        <title>Macronuclear genome sequence of the ciliate Tetrahymena thermophila, a model eukaryote.</title>
        <authorList>
            <person name="Eisen J.A."/>
            <person name="Coyne R.S."/>
            <person name="Wu M."/>
            <person name="Wu D."/>
            <person name="Thiagarajan M."/>
            <person name="Wortman J.R."/>
            <person name="Badger J.H."/>
            <person name="Ren Q."/>
            <person name="Amedeo P."/>
            <person name="Jones K.M."/>
            <person name="Tallon L.J."/>
            <person name="Delcher A.L."/>
            <person name="Salzberg S.L."/>
            <person name="Silva J.C."/>
            <person name="Haas B.J."/>
            <person name="Majoros W.H."/>
            <person name="Farzad M."/>
            <person name="Carlton J.M."/>
            <person name="Smith R.K. Jr."/>
            <person name="Garg J."/>
            <person name="Pearlman R.E."/>
            <person name="Karrer K.M."/>
            <person name="Sun L."/>
            <person name="Manning G."/>
            <person name="Elde N.C."/>
            <person name="Turkewitz A.P."/>
            <person name="Asai D.J."/>
            <person name="Wilkes D.E."/>
            <person name="Wang Y."/>
            <person name="Cai H."/>
            <person name="Collins K."/>
            <person name="Stewart B.A."/>
            <person name="Lee S.R."/>
            <person name="Wilamowska K."/>
            <person name="Weinberg Z."/>
            <person name="Ruzzo W.L."/>
            <person name="Wloga D."/>
            <person name="Gaertig J."/>
            <person name="Frankel J."/>
            <person name="Tsao C.-C."/>
            <person name="Gorovsky M.A."/>
            <person name="Keeling P.J."/>
            <person name="Waller R.F."/>
            <person name="Patron N.J."/>
            <person name="Cherry J.M."/>
            <person name="Stover N.A."/>
            <person name="Krieger C.J."/>
            <person name="del Toro C."/>
            <person name="Ryder H.F."/>
            <person name="Williamson S.C."/>
            <person name="Barbeau R.A."/>
            <person name="Hamilton E.P."/>
            <person name="Orias E."/>
        </authorList>
    </citation>
    <scope>NUCLEOTIDE SEQUENCE [LARGE SCALE GENOMIC DNA]</scope>
    <source>
        <strain evidence="6">SB210</strain>
    </source>
</reference>
<sequence length="134" mass="14662">MADTEVTIFDKIVSKQIPAKIVYEDDLCLAFKDINPQAPVHFVLIPKNRDGLTQLSKAEDRHKNLLGHLMVAVSKIAAQEPLLKDGFRIVVNDGLHGGQSVYHIHIHIFGGAQLTWPPGTPGPGGEIPQPPPKH</sequence>
<accession>I7MFU9</accession>
<dbReference type="Proteomes" id="UP000009168">
    <property type="component" value="Unassembled WGS sequence"/>
</dbReference>
<gene>
    <name evidence="5" type="ORF">TTHERM_00716270</name>
</gene>
<dbReference type="Gene3D" id="3.30.428.10">
    <property type="entry name" value="HIT-like"/>
    <property type="match status" value="1"/>
</dbReference>
<evidence type="ECO:0000256" key="3">
    <source>
        <dbReference type="PROSITE-ProRule" id="PRU00464"/>
    </source>
</evidence>
<dbReference type="InterPro" id="IPR001310">
    <property type="entry name" value="Histidine_triad_HIT"/>
</dbReference>
<evidence type="ECO:0000313" key="6">
    <source>
        <dbReference type="Proteomes" id="UP000009168"/>
    </source>
</evidence>
<evidence type="ECO:0000313" key="5">
    <source>
        <dbReference type="EMBL" id="EAR84321.2"/>
    </source>
</evidence>
<feature type="short sequence motif" description="Histidine triad motif" evidence="2 3">
    <location>
        <begin position="103"/>
        <end position="107"/>
    </location>
</feature>
<dbReference type="HOGENOM" id="CLU_056776_8_0_1"/>
<dbReference type="eggNOG" id="KOG3275">
    <property type="taxonomic scope" value="Eukaryota"/>
</dbReference>
<dbReference type="RefSeq" id="XP_001031984.2">
    <property type="nucleotide sequence ID" value="XM_001031984.3"/>
</dbReference>
<dbReference type="KEGG" id="tet:TTHERM_00716270"/>
<organism evidence="5 6">
    <name type="scientific">Tetrahymena thermophila (strain SB210)</name>
    <dbReference type="NCBI Taxonomy" id="312017"/>
    <lineage>
        <taxon>Eukaryota</taxon>
        <taxon>Sar</taxon>
        <taxon>Alveolata</taxon>
        <taxon>Ciliophora</taxon>
        <taxon>Intramacronucleata</taxon>
        <taxon>Oligohymenophorea</taxon>
        <taxon>Hymenostomatida</taxon>
        <taxon>Tetrahymenina</taxon>
        <taxon>Tetrahymenidae</taxon>
        <taxon>Tetrahymena</taxon>
    </lineage>
</organism>
<feature type="domain" description="HIT" evidence="4">
    <location>
        <begin position="8"/>
        <end position="123"/>
    </location>
</feature>
<evidence type="ECO:0000256" key="2">
    <source>
        <dbReference type="PIRSR" id="PIRSR601310-3"/>
    </source>
</evidence>
<dbReference type="FunCoup" id="I7MFU9">
    <property type="interactions" value="244"/>
</dbReference>
<dbReference type="OrthoDB" id="672793at2759"/>
<dbReference type="InterPro" id="IPR011146">
    <property type="entry name" value="HIT-like"/>
</dbReference>
<dbReference type="GO" id="GO:0003824">
    <property type="term" value="F:catalytic activity"/>
    <property type="evidence" value="ECO:0007669"/>
    <property type="project" value="InterPro"/>
</dbReference>
<dbReference type="PROSITE" id="PS00892">
    <property type="entry name" value="HIT_1"/>
    <property type="match status" value="1"/>
</dbReference>
<dbReference type="OMA" id="NGVEACQ"/>
<dbReference type="PANTHER" id="PTHR23089">
    <property type="entry name" value="HISTIDINE TRIAD HIT PROTEIN"/>
    <property type="match status" value="1"/>
</dbReference>
<name>I7MFU9_TETTS</name>
<dbReference type="PRINTS" id="PR00332">
    <property type="entry name" value="HISTRIAD"/>
</dbReference>
<evidence type="ECO:0000259" key="4">
    <source>
        <dbReference type="PROSITE" id="PS51084"/>
    </source>
</evidence>
<evidence type="ECO:0000256" key="1">
    <source>
        <dbReference type="PIRSR" id="PIRSR601310-1"/>
    </source>
</evidence>
<dbReference type="InterPro" id="IPR036265">
    <property type="entry name" value="HIT-like_sf"/>
</dbReference>